<protein>
    <recommendedName>
        <fullName evidence="4">C2H2-type domain-containing protein</fullName>
    </recommendedName>
</protein>
<organism evidence="2 3">
    <name type="scientific">Tolypocladium ophioglossoides (strain CBS 100239)</name>
    <name type="common">Snaketongue truffleclub</name>
    <name type="synonym">Elaphocordyceps ophioglossoides</name>
    <dbReference type="NCBI Taxonomy" id="1163406"/>
    <lineage>
        <taxon>Eukaryota</taxon>
        <taxon>Fungi</taxon>
        <taxon>Dikarya</taxon>
        <taxon>Ascomycota</taxon>
        <taxon>Pezizomycotina</taxon>
        <taxon>Sordariomycetes</taxon>
        <taxon>Hypocreomycetidae</taxon>
        <taxon>Hypocreales</taxon>
        <taxon>Ophiocordycipitaceae</taxon>
        <taxon>Tolypocladium</taxon>
    </lineage>
</organism>
<dbReference type="InterPro" id="IPR039970">
    <property type="entry name" value="TF_Grauzone"/>
</dbReference>
<accession>A0A0L0N6A7</accession>
<dbReference type="EMBL" id="LFRF01000017">
    <property type="protein sequence ID" value="KND89602.1"/>
    <property type="molecule type" value="Genomic_DNA"/>
</dbReference>
<sequence length="517" mass="56676">MASHPLSSDRELVGSAEDDLRASYPTPVPEDLHGSLDPGLGDGTGLLFQEYRQIQDVPAAIERGPFGVAGCGLARGGFGNAHLSVGHGTPDTSPLPQLPSPGYTTVQSPSMASEMFYDGICSPAPASDMMYPGMGLDVDARLHHPRSHEYVNPAEISPAPSFRYGSQSTPVAYAGFEYQQNHPPPQGSSLPFRDASIGHESVPPGANNMRGTQSFFVATDYVHDSLPRQNPAFPHCRHGVWQPGLDSQHLSRVEPAGQGLLQVGRTPPAGSIRCPECNTPFHNEGKLSEHVQNEACSSTACLFSFAGCQSRFKNKNEWKRHVNTIDVQHECYICKCAKRKCAESRIRSARPLPPTFPSVGKAFNRKDLYKEHQSREEEQHLSPERAKTRKRLLRAQREKVAQEALHYRIELPESMDCFVEGCSDEYEGQGAWGRFLDHVFEKHLEPASGPLGDPVALKDLDDVKLTAFGLSAGFLAKTESGWRLLQPLEAVKPDSNKTGARKAHGKQVSSSGRRARR</sequence>
<dbReference type="GO" id="GO:0003700">
    <property type="term" value="F:DNA-binding transcription factor activity"/>
    <property type="evidence" value="ECO:0007669"/>
    <property type="project" value="InterPro"/>
</dbReference>
<feature type="region of interest" description="Disordered" evidence="1">
    <location>
        <begin position="493"/>
        <end position="517"/>
    </location>
</feature>
<dbReference type="OrthoDB" id="5388486at2759"/>
<name>A0A0L0N6A7_TOLOC</name>
<evidence type="ECO:0000313" key="3">
    <source>
        <dbReference type="Proteomes" id="UP000036947"/>
    </source>
</evidence>
<feature type="compositionally biased region" description="Polar residues" evidence="1">
    <location>
        <begin position="507"/>
        <end position="517"/>
    </location>
</feature>
<dbReference type="PANTHER" id="PTHR23225:SF2">
    <property type="entry name" value="AT09679P-RELATED"/>
    <property type="match status" value="1"/>
</dbReference>
<reference evidence="2 3" key="1">
    <citation type="journal article" date="2015" name="BMC Genomics">
        <title>The genome of the truffle-parasite Tolypocladium ophioglossoides and the evolution of antifungal peptaibiotics.</title>
        <authorList>
            <person name="Quandt C.A."/>
            <person name="Bushley K.E."/>
            <person name="Spatafora J.W."/>
        </authorList>
    </citation>
    <scope>NUCLEOTIDE SEQUENCE [LARGE SCALE GENOMIC DNA]</scope>
    <source>
        <strain evidence="2 3">CBS 100239</strain>
    </source>
</reference>
<keyword evidence="3" id="KW-1185">Reference proteome</keyword>
<evidence type="ECO:0008006" key="4">
    <source>
        <dbReference type="Google" id="ProtNLM"/>
    </source>
</evidence>
<dbReference type="PANTHER" id="PTHR23225">
    <property type="entry name" value="ZINC FINGER PROTEIN"/>
    <property type="match status" value="1"/>
</dbReference>
<dbReference type="AlphaFoldDB" id="A0A0L0N6A7"/>
<dbReference type="STRING" id="1163406.A0A0L0N6A7"/>
<gene>
    <name evidence="2" type="ORF">TOPH_05622</name>
</gene>
<evidence type="ECO:0000256" key="1">
    <source>
        <dbReference type="SAM" id="MobiDB-lite"/>
    </source>
</evidence>
<proteinExistence type="predicted"/>
<dbReference type="Proteomes" id="UP000036947">
    <property type="component" value="Unassembled WGS sequence"/>
</dbReference>
<comment type="caution">
    <text evidence="2">The sequence shown here is derived from an EMBL/GenBank/DDBJ whole genome shotgun (WGS) entry which is preliminary data.</text>
</comment>
<feature type="region of interest" description="Disordered" evidence="1">
    <location>
        <begin position="20"/>
        <end position="39"/>
    </location>
</feature>
<evidence type="ECO:0000313" key="2">
    <source>
        <dbReference type="EMBL" id="KND89602.1"/>
    </source>
</evidence>